<protein>
    <submittedName>
        <fullName evidence="1">Uncharacterized protein</fullName>
    </submittedName>
</protein>
<evidence type="ECO:0000313" key="1">
    <source>
        <dbReference type="EMBL" id="MBA0084363.1"/>
    </source>
</evidence>
<evidence type="ECO:0000313" key="2">
    <source>
        <dbReference type="Proteomes" id="UP000567293"/>
    </source>
</evidence>
<keyword evidence="2" id="KW-1185">Reference proteome</keyword>
<gene>
    <name evidence="1" type="ORF">HRJ53_05140</name>
</gene>
<dbReference type="AlphaFoldDB" id="A0A7V8NN51"/>
<organism evidence="1 2">
    <name type="scientific">Candidatus Acidiferrum panamense</name>
    <dbReference type="NCBI Taxonomy" id="2741543"/>
    <lineage>
        <taxon>Bacteria</taxon>
        <taxon>Pseudomonadati</taxon>
        <taxon>Acidobacteriota</taxon>
        <taxon>Terriglobia</taxon>
        <taxon>Candidatus Acidiferrales</taxon>
        <taxon>Candidatus Acidiferrum</taxon>
    </lineage>
</organism>
<dbReference type="EMBL" id="JACDQQ010000498">
    <property type="protein sequence ID" value="MBA0084363.1"/>
    <property type="molecule type" value="Genomic_DNA"/>
</dbReference>
<feature type="non-terminal residue" evidence="1">
    <location>
        <position position="1"/>
    </location>
</feature>
<comment type="caution">
    <text evidence="1">The sequence shown here is derived from an EMBL/GenBank/DDBJ whole genome shotgun (WGS) entry which is preliminary data.</text>
</comment>
<dbReference type="Proteomes" id="UP000567293">
    <property type="component" value="Unassembled WGS sequence"/>
</dbReference>
<name>A0A7V8NN51_9BACT</name>
<reference evidence="1" key="1">
    <citation type="submission" date="2020-06" db="EMBL/GenBank/DDBJ databases">
        <title>Legume-microbial interactions unlock mineral nutrients during tropical forest succession.</title>
        <authorList>
            <person name="Epihov D.Z."/>
        </authorList>
    </citation>
    <scope>NUCLEOTIDE SEQUENCE [LARGE SCALE GENOMIC DNA]</scope>
    <source>
        <strain evidence="1">Pan2503</strain>
    </source>
</reference>
<proteinExistence type="predicted"/>
<accession>A0A7V8NN51</accession>
<sequence>PMAVVVAGCGTDASKPAVQGEAKPAAPAVPDDIQSAAESLLGRETQVLLFGELAKNGRQEFLAANVVPKTPTNNLPGTIVTRAVVVEKDGANWSELLRCDEHLKNQKGFLGMTPLAAVTGWRLQYEQSEDKGLALYFTPLKGVTDSHVLPIGVRWNPETKRYQSLDRTYEHFLLESPSLDTARSSLR</sequence>